<dbReference type="InterPro" id="IPR022637">
    <property type="entry name" value="DNA_polIII_beta_cen"/>
</dbReference>
<evidence type="ECO:0000259" key="12">
    <source>
        <dbReference type="Pfam" id="PF02767"/>
    </source>
</evidence>
<dbReference type="AlphaFoldDB" id="A0A9D1SJF7"/>
<keyword evidence="8 10" id="KW-0239">DNA-directed DNA polymerase</keyword>
<evidence type="ECO:0000256" key="2">
    <source>
        <dbReference type="ARBA" id="ARBA00010752"/>
    </source>
</evidence>
<evidence type="ECO:0000259" key="13">
    <source>
        <dbReference type="Pfam" id="PF02768"/>
    </source>
</evidence>
<dbReference type="PANTHER" id="PTHR30478">
    <property type="entry name" value="DNA POLYMERASE III SUBUNIT BETA"/>
    <property type="match status" value="1"/>
</dbReference>
<name>A0A9D1SJF7_9FIRM</name>
<comment type="subcellular location">
    <subcellularLocation>
        <location evidence="1 10">Cytoplasm</location>
    </subcellularLocation>
</comment>
<dbReference type="Gene3D" id="3.70.10.10">
    <property type="match status" value="1"/>
</dbReference>
<evidence type="ECO:0000256" key="3">
    <source>
        <dbReference type="ARBA" id="ARBA00021035"/>
    </source>
</evidence>
<keyword evidence="7 10" id="KW-0235">DNA replication</keyword>
<gene>
    <name evidence="14" type="primary">dnaN</name>
    <name evidence="14" type="ORF">IAB07_02910</name>
</gene>
<evidence type="ECO:0000256" key="1">
    <source>
        <dbReference type="ARBA" id="ARBA00004496"/>
    </source>
</evidence>
<dbReference type="Proteomes" id="UP000824145">
    <property type="component" value="Unassembled WGS sequence"/>
</dbReference>
<keyword evidence="9" id="KW-0238">DNA-binding</keyword>
<sequence length="373" mass="41946">MKIICDVLDLTDALAKVTRALPSKVMIGVNNDGIKMSAYGDKVTLTANDMEYEIENSIRAVVQEEGEVLIPGKYMYEIVKRIDSGAQVDIYSIEEDIIHIKYMDNEAQLSKFRLEDFVPLTGGEEDYEISFNIPQKDLKRLIEKTSFSAATDDSRPQFKGCLFDIKGSDMNVVALDGYRMAVASYKLPAEYDAIQAVVPVKTLNEVARMMENEEDSTTLYFSSKRFSVCIGEHTKVTSNLLSGKFLDYARTIPSAYETKLTVNSKQLLVSLDRAAVMTRYDKSSMVKVEVKDGIMNVRASSSIGEISDMIKIYSKGKDVVLLLNCKFIIDVLKNCDGEFVNMSLNSPTAPFIIEPVNENEEEKYVYLLLPIRY</sequence>
<comment type="caution">
    <text evidence="14">The sequence shown here is derived from an EMBL/GenBank/DDBJ whole genome shotgun (WGS) entry which is preliminary data.</text>
</comment>
<feature type="domain" description="DNA polymerase III beta sliding clamp C-terminal" evidence="13">
    <location>
        <begin position="250"/>
        <end position="370"/>
    </location>
</feature>
<dbReference type="GO" id="GO:0005737">
    <property type="term" value="C:cytoplasm"/>
    <property type="evidence" value="ECO:0007669"/>
    <property type="project" value="UniProtKB-SubCell"/>
</dbReference>
<evidence type="ECO:0000256" key="9">
    <source>
        <dbReference type="ARBA" id="ARBA00023125"/>
    </source>
</evidence>
<dbReference type="EMBL" id="DVNJ01000015">
    <property type="protein sequence ID" value="HIU62704.1"/>
    <property type="molecule type" value="Genomic_DNA"/>
</dbReference>
<comment type="similarity">
    <text evidence="2 10">Belongs to the beta sliding clamp family.</text>
</comment>
<accession>A0A9D1SJF7</accession>
<keyword evidence="6 10" id="KW-0548">Nucleotidyltransferase</keyword>
<dbReference type="GO" id="GO:0003887">
    <property type="term" value="F:DNA-directed DNA polymerase activity"/>
    <property type="evidence" value="ECO:0007669"/>
    <property type="project" value="UniProtKB-UniRule"/>
</dbReference>
<dbReference type="GO" id="GO:0006271">
    <property type="term" value="P:DNA strand elongation involved in DNA replication"/>
    <property type="evidence" value="ECO:0007669"/>
    <property type="project" value="TreeGrafter"/>
</dbReference>
<dbReference type="PANTHER" id="PTHR30478:SF0">
    <property type="entry name" value="BETA SLIDING CLAMP"/>
    <property type="match status" value="1"/>
</dbReference>
<dbReference type="InterPro" id="IPR046938">
    <property type="entry name" value="DNA_clamp_sf"/>
</dbReference>
<evidence type="ECO:0000256" key="8">
    <source>
        <dbReference type="ARBA" id="ARBA00022932"/>
    </source>
</evidence>
<feature type="domain" description="DNA polymerase III beta sliding clamp N-terminal" evidence="11">
    <location>
        <begin position="1"/>
        <end position="117"/>
    </location>
</feature>
<dbReference type="Pfam" id="PF02768">
    <property type="entry name" value="DNA_pol3_beta_3"/>
    <property type="match status" value="1"/>
</dbReference>
<dbReference type="SUPFAM" id="SSF55979">
    <property type="entry name" value="DNA clamp"/>
    <property type="match status" value="3"/>
</dbReference>
<dbReference type="Pfam" id="PF00712">
    <property type="entry name" value="DNA_pol3_beta"/>
    <property type="match status" value="1"/>
</dbReference>
<dbReference type="GO" id="GO:0009360">
    <property type="term" value="C:DNA polymerase III complex"/>
    <property type="evidence" value="ECO:0007669"/>
    <property type="project" value="InterPro"/>
</dbReference>
<comment type="function">
    <text evidence="10">Confers DNA tethering and processivity to DNA polymerases and other proteins. Acts as a clamp, forming a ring around DNA (a reaction catalyzed by the clamp-loading complex) which diffuses in an ATP-independent manner freely and bidirectionally along dsDNA. Initially characterized for its ability to contact the catalytic subunit of DNA polymerase III (Pol III), a complex, multichain enzyme responsible for most of the replicative synthesis in bacteria; Pol III exhibits 3'-5' exonuclease proofreading activity. The beta chain is required for initiation of replication as well as for processivity of DNA replication.</text>
</comment>
<evidence type="ECO:0000259" key="11">
    <source>
        <dbReference type="Pfam" id="PF00712"/>
    </source>
</evidence>
<dbReference type="NCBIfam" id="TIGR00663">
    <property type="entry name" value="dnan"/>
    <property type="match status" value="1"/>
</dbReference>
<proteinExistence type="inferred from homology"/>
<organism evidence="14 15">
    <name type="scientific">Candidatus Caccalectryoclostridium excrementigallinarum</name>
    <dbReference type="NCBI Taxonomy" id="2840710"/>
    <lineage>
        <taxon>Bacteria</taxon>
        <taxon>Bacillati</taxon>
        <taxon>Bacillota</taxon>
        <taxon>Clostridia</taxon>
        <taxon>Christensenellales</taxon>
        <taxon>Christensenellaceae</taxon>
        <taxon>Christensenellaceae incertae sedis</taxon>
        <taxon>Candidatus Caccalectryoclostridium</taxon>
    </lineage>
</organism>
<reference evidence="14" key="1">
    <citation type="submission" date="2020-10" db="EMBL/GenBank/DDBJ databases">
        <authorList>
            <person name="Gilroy R."/>
        </authorList>
    </citation>
    <scope>NUCLEOTIDE SEQUENCE</scope>
    <source>
        <strain evidence="14">9366</strain>
    </source>
</reference>
<comment type="subunit">
    <text evidence="10">Forms a ring-shaped head-to-tail homodimer around DNA.</text>
</comment>
<dbReference type="PIRSF" id="PIRSF000804">
    <property type="entry name" value="DNA_pol_III_b"/>
    <property type="match status" value="1"/>
</dbReference>
<dbReference type="GO" id="GO:0008408">
    <property type="term" value="F:3'-5' exonuclease activity"/>
    <property type="evidence" value="ECO:0007669"/>
    <property type="project" value="InterPro"/>
</dbReference>
<dbReference type="SMART" id="SM00480">
    <property type="entry name" value="POL3Bc"/>
    <property type="match status" value="1"/>
</dbReference>
<evidence type="ECO:0000256" key="4">
    <source>
        <dbReference type="ARBA" id="ARBA00022490"/>
    </source>
</evidence>
<dbReference type="InterPro" id="IPR001001">
    <property type="entry name" value="DNA_polIII_beta"/>
</dbReference>
<evidence type="ECO:0000256" key="6">
    <source>
        <dbReference type="ARBA" id="ARBA00022695"/>
    </source>
</evidence>
<keyword evidence="5 10" id="KW-0808">Transferase</keyword>
<feature type="domain" description="DNA polymerase III beta sliding clamp central" evidence="12">
    <location>
        <begin position="132"/>
        <end position="245"/>
    </location>
</feature>
<evidence type="ECO:0000256" key="10">
    <source>
        <dbReference type="PIRNR" id="PIRNR000804"/>
    </source>
</evidence>
<evidence type="ECO:0000256" key="7">
    <source>
        <dbReference type="ARBA" id="ARBA00022705"/>
    </source>
</evidence>
<evidence type="ECO:0000313" key="14">
    <source>
        <dbReference type="EMBL" id="HIU62704.1"/>
    </source>
</evidence>
<dbReference type="InterPro" id="IPR022635">
    <property type="entry name" value="DNA_polIII_beta_C"/>
</dbReference>
<keyword evidence="4 10" id="KW-0963">Cytoplasm</keyword>
<dbReference type="Gene3D" id="3.10.150.10">
    <property type="entry name" value="DNA Polymerase III, subunit A, domain 2"/>
    <property type="match status" value="1"/>
</dbReference>
<dbReference type="GO" id="GO:0003677">
    <property type="term" value="F:DNA binding"/>
    <property type="evidence" value="ECO:0007669"/>
    <property type="project" value="UniProtKB-UniRule"/>
</dbReference>
<dbReference type="Pfam" id="PF02767">
    <property type="entry name" value="DNA_pol3_beta_2"/>
    <property type="match status" value="1"/>
</dbReference>
<protein>
    <recommendedName>
        <fullName evidence="3 10">Beta sliding clamp</fullName>
    </recommendedName>
</protein>
<dbReference type="CDD" id="cd00140">
    <property type="entry name" value="beta_clamp"/>
    <property type="match status" value="1"/>
</dbReference>
<evidence type="ECO:0000313" key="15">
    <source>
        <dbReference type="Proteomes" id="UP000824145"/>
    </source>
</evidence>
<reference evidence="14" key="2">
    <citation type="journal article" date="2021" name="PeerJ">
        <title>Extensive microbial diversity within the chicken gut microbiome revealed by metagenomics and culture.</title>
        <authorList>
            <person name="Gilroy R."/>
            <person name="Ravi A."/>
            <person name="Getino M."/>
            <person name="Pursley I."/>
            <person name="Horton D.L."/>
            <person name="Alikhan N.F."/>
            <person name="Baker D."/>
            <person name="Gharbi K."/>
            <person name="Hall N."/>
            <person name="Watson M."/>
            <person name="Adriaenssens E.M."/>
            <person name="Foster-Nyarko E."/>
            <person name="Jarju S."/>
            <person name="Secka A."/>
            <person name="Antonio M."/>
            <person name="Oren A."/>
            <person name="Chaudhuri R.R."/>
            <person name="La Ragione R."/>
            <person name="Hildebrand F."/>
            <person name="Pallen M.J."/>
        </authorList>
    </citation>
    <scope>NUCLEOTIDE SEQUENCE</scope>
    <source>
        <strain evidence="14">9366</strain>
    </source>
</reference>
<dbReference type="InterPro" id="IPR022634">
    <property type="entry name" value="DNA_polIII_beta_N"/>
</dbReference>
<evidence type="ECO:0000256" key="5">
    <source>
        <dbReference type="ARBA" id="ARBA00022679"/>
    </source>
</evidence>